<organism evidence="1 2">
    <name type="scientific">Aegilops tauschii subsp. strangulata</name>
    <name type="common">Goatgrass</name>
    <dbReference type="NCBI Taxonomy" id="200361"/>
    <lineage>
        <taxon>Eukaryota</taxon>
        <taxon>Viridiplantae</taxon>
        <taxon>Streptophyta</taxon>
        <taxon>Embryophyta</taxon>
        <taxon>Tracheophyta</taxon>
        <taxon>Spermatophyta</taxon>
        <taxon>Magnoliopsida</taxon>
        <taxon>Liliopsida</taxon>
        <taxon>Poales</taxon>
        <taxon>Poaceae</taxon>
        <taxon>BOP clade</taxon>
        <taxon>Pooideae</taxon>
        <taxon>Triticodae</taxon>
        <taxon>Triticeae</taxon>
        <taxon>Triticinae</taxon>
        <taxon>Aegilops</taxon>
    </lineage>
</organism>
<reference evidence="1" key="5">
    <citation type="journal article" date="2021" name="G3 (Bethesda)">
        <title>Aegilops tauschii genome assembly Aet v5.0 features greater sequence contiguity and improved annotation.</title>
        <authorList>
            <person name="Wang L."/>
            <person name="Zhu T."/>
            <person name="Rodriguez J.C."/>
            <person name="Deal K.R."/>
            <person name="Dubcovsky J."/>
            <person name="McGuire P.E."/>
            <person name="Lux T."/>
            <person name="Spannagl M."/>
            <person name="Mayer K.F.X."/>
            <person name="Baldrich P."/>
            <person name="Meyers B.C."/>
            <person name="Huo N."/>
            <person name="Gu Y.Q."/>
            <person name="Zhou H."/>
            <person name="Devos K.M."/>
            <person name="Bennetzen J.L."/>
            <person name="Unver T."/>
            <person name="Budak H."/>
            <person name="Gulick P.J."/>
            <person name="Galiba G."/>
            <person name="Kalapos B."/>
            <person name="Nelson D.R."/>
            <person name="Li P."/>
            <person name="You F.M."/>
            <person name="Luo M.C."/>
            <person name="Dvorak J."/>
        </authorList>
    </citation>
    <scope>NUCLEOTIDE SEQUENCE [LARGE SCALE GENOMIC DNA]</scope>
    <source>
        <strain evidence="1">cv. AL8/78</strain>
    </source>
</reference>
<keyword evidence="2" id="KW-1185">Reference proteome</keyword>
<protein>
    <submittedName>
        <fullName evidence="1">Uncharacterized protein</fullName>
    </submittedName>
</protein>
<dbReference type="Proteomes" id="UP000015105">
    <property type="component" value="Chromosome 7D"/>
</dbReference>
<dbReference type="Gramene" id="AET7Gv20316600.1">
    <property type="protein sequence ID" value="AET7Gv20316600.1"/>
    <property type="gene ID" value="AET7Gv20316600"/>
</dbReference>
<dbReference type="EnsemblPlants" id="AET7Gv20316600.1">
    <property type="protein sequence ID" value="AET7Gv20316600.1"/>
    <property type="gene ID" value="AET7Gv20316600"/>
</dbReference>
<proteinExistence type="predicted"/>
<evidence type="ECO:0000313" key="2">
    <source>
        <dbReference type="Proteomes" id="UP000015105"/>
    </source>
</evidence>
<reference evidence="2" key="2">
    <citation type="journal article" date="2017" name="Nat. Plants">
        <title>The Aegilops tauschii genome reveals multiple impacts of transposons.</title>
        <authorList>
            <person name="Zhao G."/>
            <person name="Zou C."/>
            <person name="Li K."/>
            <person name="Wang K."/>
            <person name="Li T."/>
            <person name="Gao L."/>
            <person name="Zhang X."/>
            <person name="Wang H."/>
            <person name="Yang Z."/>
            <person name="Liu X."/>
            <person name="Jiang W."/>
            <person name="Mao L."/>
            <person name="Kong X."/>
            <person name="Jiao Y."/>
            <person name="Jia J."/>
        </authorList>
    </citation>
    <scope>NUCLEOTIDE SEQUENCE [LARGE SCALE GENOMIC DNA]</scope>
    <source>
        <strain evidence="2">cv. AL8/78</strain>
    </source>
</reference>
<dbReference type="AlphaFoldDB" id="A0A453QTS8"/>
<sequence length="113" mass="11830">MLTLTGLATGFVHMLHDAEQKLSNPCLPSPDHALALVPLPGLHRHACCPGDVHHGVRRHLLLQAQARRGGYTTALLEDSSLAGATAAAMSGDDEKHTRAMHIVGMRACGGAPA</sequence>
<evidence type="ECO:0000313" key="1">
    <source>
        <dbReference type="EnsemblPlants" id="AET7Gv20316600.1"/>
    </source>
</evidence>
<reference evidence="1" key="3">
    <citation type="journal article" date="2017" name="Nature">
        <title>Genome sequence of the progenitor of the wheat D genome Aegilops tauschii.</title>
        <authorList>
            <person name="Luo M.C."/>
            <person name="Gu Y.Q."/>
            <person name="Puiu D."/>
            <person name="Wang H."/>
            <person name="Twardziok S.O."/>
            <person name="Deal K.R."/>
            <person name="Huo N."/>
            <person name="Zhu T."/>
            <person name="Wang L."/>
            <person name="Wang Y."/>
            <person name="McGuire P.E."/>
            <person name="Liu S."/>
            <person name="Long H."/>
            <person name="Ramasamy R.K."/>
            <person name="Rodriguez J.C."/>
            <person name="Van S.L."/>
            <person name="Yuan L."/>
            <person name="Wang Z."/>
            <person name="Xia Z."/>
            <person name="Xiao L."/>
            <person name="Anderson O.D."/>
            <person name="Ouyang S."/>
            <person name="Liang Y."/>
            <person name="Zimin A.V."/>
            <person name="Pertea G."/>
            <person name="Qi P."/>
            <person name="Bennetzen J.L."/>
            <person name="Dai X."/>
            <person name="Dawson M.W."/>
            <person name="Muller H.G."/>
            <person name="Kugler K."/>
            <person name="Rivarola-Duarte L."/>
            <person name="Spannagl M."/>
            <person name="Mayer K.F.X."/>
            <person name="Lu F.H."/>
            <person name="Bevan M.W."/>
            <person name="Leroy P."/>
            <person name="Li P."/>
            <person name="You F.M."/>
            <person name="Sun Q."/>
            <person name="Liu Z."/>
            <person name="Lyons E."/>
            <person name="Wicker T."/>
            <person name="Salzberg S.L."/>
            <person name="Devos K.M."/>
            <person name="Dvorak J."/>
        </authorList>
    </citation>
    <scope>NUCLEOTIDE SEQUENCE [LARGE SCALE GENOMIC DNA]</scope>
    <source>
        <strain evidence="1">cv. AL8/78</strain>
    </source>
</reference>
<reference evidence="2" key="1">
    <citation type="journal article" date="2014" name="Science">
        <title>Ancient hybridizations among the ancestral genomes of bread wheat.</title>
        <authorList>
            <consortium name="International Wheat Genome Sequencing Consortium,"/>
            <person name="Marcussen T."/>
            <person name="Sandve S.R."/>
            <person name="Heier L."/>
            <person name="Spannagl M."/>
            <person name="Pfeifer M."/>
            <person name="Jakobsen K.S."/>
            <person name="Wulff B.B."/>
            <person name="Steuernagel B."/>
            <person name="Mayer K.F."/>
            <person name="Olsen O.A."/>
        </authorList>
    </citation>
    <scope>NUCLEOTIDE SEQUENCE [LARGE SCALE GENOMIC DNA]</scope>
    <source>
        <strain evidence="2">cv. AL8/78</strain>
    </source>
</reference>
<accession>A0A453QTS8</accession>
<reference evidence="1" key="4">
    <citation type="submission" date="2019-03" db="UniProtKB">
        <authorList>
            <consortium name="EnsemblPlants"/>
        </authorList>
    </citation>
    <scope>IDENTIFICATION</scope>
</reference>
<name>A0A453QTS8_AEGTS</name>